<gene>
    <name evidence="3" type="ORF">WKI68_30925</name>
</gene>
<sequence length="297" mass="33084">MGELKVSRWRKPGHDRWYVNLPDGTAVAWADARTGKVTILVEERRAEAVAMLRAHFADQPKAPEDPVKSPKLQSPPQPERARPRVVAELPALTKENDLARNRPGSEVRDLLAAQGPKPVQRVVNRLLRRKSRWDSWSRGLAGERKTGAELGRLTRHGWKVLHSIRLSRGGDVDHLLIGPGGVFTINTKNLQGKSVWIGDDVVKVDHGPARPYPAKSRAEAKYVRGVLERYCPFPVPVEPVLVFVGAQDLPRVPTQLGVRIYREREVSVLGPLTGKLTQEQVEAVYAVARHRGAWLGS</sequence>
<feature type="region of interest" description="Disordered" evidence="1">
    <location>
        <begin position="57"/>
        <end position="83"/>
    </location>
</feature>
<evidence type="ECO:0000313" key="4">
    <source>
        <dbReference type="Proteomes" id="UP001382904"/>
    </source>
</evidence>
<dbReference type="PROSITE" id="PS50965">
    <property type="entry name" value="NERD"/>
    <property type="match status" value="1"/>
</dbReference>
<dbReference type="Pfam" id="PF08378">
    <property type="entry name" value="NERD"/>
    <property type="match status" value="1"/>
</dbReference>
<protein>
    <submittedName>
        <fullName evidence="3">NERD domain-containing protein</fullName>
    </submittedName>
</protein>
<organism evidence="3 4">
    <name type="scientific">Streptomyces caledonius</name>
    <dbReference type="NCBI Taxonomy" id="3134107"/>
    <lineage>
        <taxon>Bacteria</taxon>
        <taxon>Bacillati</taxon>
        <taxon>Actinomycetota</taxon>
        <taxon>Actinomycetes</taxon>
        <taxon>Kitasatosporales</taxon>
        <taxon>Streptomycetaceae</taxon>
        <taxon>Streptomyces</taxon>
    </lineage>
</organism>
<dbReference type="EMBL" id="JBBKAM010000002">
    <property type="protein sequence ID" value="MEJ8644528.1"/>
    <property type="molecule type" value="Genomic_DNA"/>
</dbReference>
<feature type="domain" description="NERD" evidence="2">
    <location>
        <begin position="138"/>
        <end position="250"/>
    </location>
</feature>
<comment type="caution">
    <text evidence="3">The sequence shown here is derived from an EMBL/GenBank/DDBJ whole genome shotgun (WGS) entry which is preliminary data.</text>
</comment>
<dbReference type="Proteomes" id="UP001382904">
    <property type="component" value="Unassembled WGS sequence"/>
</dbReference>
<evidence type="ECO:0000259" key="2">
    <source>
        <dbReference type="PROSITE" id="PS50965"/>
    </source>
</evidence>
<name>A0ABU8UBJ7_9ACTN</name>
<accession>A0ABU8UBJ7</accession>
<dbReference type="InterPro" id="IPR011528">
    <property type="entry name" value="NERD"/>
</dbReference>
<reference evidence="3 4" key="1">
    <citation type="submission" date="2024-03" db="EMBL/GenBank/DDBJ databases">
        <title>Novel Streptomyces species of biotechnological and ecological value are a feature of Machair soil.</title>
        <authorList>
            <person name="Prole J.R."/>
            <person name="Goodfellow M."/>
            <person name="Allenby N."/>
            <person name="Ward A.C."/>
        </authorList>
    </citation>
    <scope>NUCLEOTIDE SEQUENCE [LARGE SCALE GENOMIC DNA]</scope>
    <source>
        <strain evidence="3 4">MS1.HAVA.3</strain>
    </source>
</reference>
<evidence type="ECO:0000256" key="1">
    <source>
        <dbReference type="SAM" id="MobiDB-lite"/>
    </source>
</evidence>
<keyword evidence="4" id="KW-1185">Reference proteome</keyword>
<proteinExistence type="predicted"/>
<feature type="compositionally biased region" description="Basic and acidic residues" evidence="1">
    <location>
        <begin position="57"/>
        <end position="68"/>
    </location>
</feature>
<evidence type="ECO:0000313" key="3">
    <source>
        <dbReference type="EMBL" id="MEJ8644528.1"/>
    </source>
</evidence>